<feature type="domain" description="Leucine-rich repeat-containing N-terminal plant-type" evidence="14">
    <location>
        <begin position="35"/>
        <end position="84"/>
    </location>
</feature>
<keyword evidence="8 12" id="KW-1133">Transmembrane helix</keyword>
<dbReference type="InterPro" id="IPR046956">
    <property type="entry name" value="RLP23-like"/>
</dbReference>
<comment type="subcellular location">
    <subcellularLocation>
        <location evidence="1">Cell membrane</location>
        <topology evidence="1">Single-pass type I membrane protein</topology>
    </subcellularLocation>
</comment>
<evidence type="ECO:0000256" key="2">
    <source>
        <dbReference type="ARBA" id="ARBA00009592"/>
    </source>
</evidence>
<comment type="caution">
    <text evidence="15">The sequence shown here is derived from an EMBL/GenBank/DDBJ whole genome shotgun (WGS) entry which is preliminary data.</text>
</comment>
<evidence type="ECO:0000256" key="1">
    <source>
        <dbReference type="ARBA" id="ARBA00004251"/>
    </source>
</evidence>
<feature type="chain" id="PRO_5044764930" evidence="13">
    <location>
        <begin position="27"/>
        <end position="765"/>
    </location>
</feature>
<evidence type="ECO:0000256" key="3">
    <source>
        <dbReference type="ARBA" id="ARBA00022475"/>
    </source>
</evidence>
<dbReference type="InterPro" id="IPR032675">
    <property type="entry name" value="LRR_dom_sf"/>
</dbReference>
<evidence type="ECO:0000256" key="4">
    <source>
        <dbReference type="ARBA" id="ARBA00022614"/>
    </source>
</evidence>
<dbReference type="GO" id="GO:0005886">
    <property type="term" value="C:plasma membrane"/>
    <property type="evidence" value="ECO:0007669"/>
    <property type="project" value="UniProtKB-SubCell"/>
</dbReference>
<keyword evidence="3" id="KW-1003">Cell membrane</keyword>
<comment type="similarity">
    <text evidence="2">Belongs to the RLP family.</text>
</comment>
<gene>
    <name evidence="15" type="ORF">V5N11_023711</name>
</gene>
<dbReference type="FunFam" id="3.80.10.10:FF:000041">
    <property type="entry name" value="LRR receptor-like serine/threonine-protein kinase ERECTA"/>
    <property type="match status" value="1"/>
</dbReference>
<keyword evidence="9 12" id="KW-0472">Membrane</keyword>
<evidence type="ECO:0000313" key="15">
    <source>
        <dbReference type="EMBL" id="KAL1211715.1"/>
    </source>
</evidence>
<organism evidence="15 16">
    <name type="scientific">Cardamine amara subsp. amara</name>
    <dbReference type="NCBI Taxonomy" id="228776"/>
    <lineage>
        <taxon>Eukaryota</taxon>
        <taxon>Viridiplantae</taxon>
        <taxon>Streptophyta</taxon>
        <taxon>Embryophyta</taxon>
        <taxon>Tracheophyta</taxon>
        <taxon>Spermatophyta</taxon>
        <taxon>Magnoliopsida</taxon>
        <taxon>eudicotyledons</taxon>
        <taxon>Gunneridae</taxon>
        <taxon>Pentapetalae</taxon>
        <taxon>rosids</taxon>
        <taxon>malvids</taxon>
        <taxon>Brassicales</taxon>
        <taxon>Brassicaceae</taxon>
        <taxon>Cardamineae</taxon>
        <taxon>Cardamine</taxon>
    </lineage>
</organism>
<dbReference type="PANTHER" id="PTHR48061:SF2">
    <property type="entry name" value="RECEPTOR LIKE PROTEIN 30-LIKE"/>
    <property type="match status" value="1"/>
</dbReference>
<evidence type="ECO:0000256" key="8">
    <source>
        <dbReference type="ARBA" id="ARBA00022989"/>
    </source>
</evidence>
<name>A0ABD1AYA1_CARAN</name>
<feature type="signal peptide" evidence="13">
    <location>
        <begin position="1"/>
        <end position="26"/>
    </location>
</feature>
<dbReference type="Pfam" id="PF00560">
    <property type="entry name" value="LRR_1"/>
    <property type="match status" value="4"/>
</dbReference>
<keyword evidence="11" id="KW-0325">Glycoprotein</keyword>
<keyword evidence="7" id="KW-0677">Repeat</keyword>
<evidence type="ECO:0000256" key="5">
    <source>
        <dbReference type="ARBA" id="ARBA00022692"/>
    </source>
</evidence>
<evidence type="ECO:0000256" key="7">
    <source>
        <dbReference type="ARBA" id="ARBA00022737"/>
    </source>
</evidence>
<dbReference type="SMART" id="SM00369">
    <property type="entry name" value="LRR_TYP"/>
    <property type="match status" value="5"/>
</dbReference>
<evidence type="ECO:0000256" key="9">
    <source>
        <dbReference type="ARBA" id="ARBA00023136"/>
    </source>
</evidence>
<dbReference type="FunFam" id="3.80.10.10:FF:000111">
    <property type="entry name" value="LRR receptor-like serine/threonine-protein kinase ERECTA"/>
    <property type="match status" value="1"/>
</dbReference>
<protein>
    <submittedName>
        <fullName evidence="15">Receptor-like protein 30</fullName>
    </submittedName>
</protein>
<feature type="transmembrane region" description="Helical" evidence="12">
    <location>
        <begin position="718"/>
        <end position="740"/>
    </location>
</feature>
<sequence length="765" mass="85816">MMIPNQSNCFSGIVTLYFFFVLHTLASPTLHYCRHDQRDALVEFKHEFPVNESNLSVNDTMLNLWLSSWNKSNDCCSWEGVTCDAKSGDVISLFMDFIPLNNSLKPNSGLFKLQHLQNLSLYNCNLYGEIPSSLGNLSRLTELVLSYNQFVGQVPSSISNLTRLRELRLDYNNFIGNIPVSFANLTKLSKLFLTNNYFESMLSLDVSGLHNLEFFEVSENSIVGPIPTSLFTISSLQMVSLRRNQFKGPIEFGGNTSSSSRLSTLLLGDNHFDGPIPESLSNLLSLQMLDLGYNNFIGPTPRSISKLVNLYYLNLSNNKLEGQAPGCLWGMMSAIRSHNSFSSFEKPVRILDEIPMQMLAFNSISFRGPFPSWICKLRWVILLDLSNNSLSGSIPQCLWNSTTTLGALVLHNNNFSGILPDIFFNATRLKALDVSSNQFEGKLPKSLINCTSIQLLNAQGNRIKDEFPSWLGSLPSLHVLILRSNQFYGPLYHNNVSIGFQSLRVIDVSHNHFTGAFPPFYFSNWLGMITVNGEEEDTYMEGLTVGPLEILYRLNRNSMEMVQKGVNTDFERIRSDFVAIDFSGNRFCGKIPDSIGLLKELRLLNLSGNTFTGNIPQSLVNLTTLEQLDISQNQLSGQIPQDLANLSFLSTMNFSYNNLQGPIPRGTQFQRQSCSSFMYNPKLYGLEEICGGTHVSNPTTPQESEDLSEDPEEQVINWIAAAIAYGPGVFCGLVIGHIFASHKHHRWFTKFFYGNKPEAVTKVLV</sequence>
<dbReference type="Pfam" id="PF13855">
    <property type="entry name" value="LRR_8"/>
    <property type="match status" value="3"/>
</dbReference>
<keyword evidence="10" id="KW-0675">Receptor</keyword>
<accession>A0ABD1AYA1</accession>
<dbReference type="Proteomes" id="UP001558713">
    <property type="component" value="Unassembled WGS sequence"/>
</dbReference>
<evidence type="ECO:0000256" key="12">
    <source>
        <dbReference type="SAM" id="Phobius"/>
    </source>
</evidence>
<proteinExistence type="inferred from homology"/>
<keyword evidence="5 12" id="KW-0812">Transmembrane</keyword>
<keyword evidence="6 13" id="KW-0732">Signal</keyword>
<evidence type="ECO:0000256" key="13">
    <source>
        <dbReference type="SAM" id="SignalP"/>
    </source>
</evidence>
<dbReference type="Gene3D" id="3.80.10.10">
    <property type="entry name" value="Ribonuclease Inhibitor"/>
    <property type="match status" value="3"/>
</dbReference>
<dbReference type="InterPro" id="IPR003591">
    <property type="entry name" value="Leu-rich_rpt_typical-subtyp"/>
</dbReference>
<evidence type="ECO:0000259" key="14">
    <source>
        <dbReference type="Pfam" id="PF08263"/>
    </source>
</evidence>
<dbReference type="EMBL" id="JBANAX010000379">
    <property type="protein sequence ID" value="KAL1211715.1"/>
    <property type="molecule type" value="Genomic_DNA"/>
</dbReference>
<dbReference type="SUPFAM" id="SSF52058">
    <property type="entry name" value="L domain-like"/>
    <property type="match status" value="2"/>
</dbReference>
<evidence type="ECO:0000256" key="6">
    <source>
        <dbReference type="ARBA" id="ARBA00022729"/>
    </source>
</evidence>
<evidence type="ECO:0000256" key="10">
    <source>
        <dbReference type="ARBA" id="ARBA00023170"/>
    </source>
</evidence>
<keyword evidence="4" id="KW-0433">Leucine-rich repeat</keyword>
<dbReference type="PANTHER" id="PTHR48061">
    <property type="entry name" value="LEUCINE-RICH REPEAT RECEPTOR PROTEIN KINASE EMS1-LIKE-RELATED"/>
    <property type="match status" value="1"/>
</dbReference>
<dbReference type="FunFam" id="3.80.10.10:FF:000095">
    <property type="entry name" value="LRR receptor-like serine/threonine-protein kinase GSO1"/>
    <property type="match status" value="1"/>
</dbReference>
<dbReference type="InterPro" id="IPR001611">
    <property type="entry name" value="Leu-rich_rpt"/>
</dbReference>
<evidence type="ECO:0000256" key="11">
    <source>
        <dbReference type="ARBA" id="ARBA00023180"/>
    </source>
</evidence>
<dbReference type="Pfam" id="PF08263">
    <property type="entry name" value="LRRNT_2"/>
    <property type="match status" value="1"/>
</dbReference>
<dbReference type="AlphaFoldDB" id="A0ABD1AYA1"/>
<reference evidence="15 16" key="1">
    <citation type="submission" date="2024-04" db="EMBL/GenBank/DDBJ databases">
        <title>Genome assembly C_amara_ONT_v2.</title>
        <authorList>
            <person name="Yant L."/>
            <person name="Moore C."/>
            <person name="Slenker M."/>
        </authorList>
    </citation>
    <scope>NUCLEOTIDE SEQUENCE [LARGE SCALE GENOMIC DNA]</scope>
    <source>
        <tissue evidence="15">Leaf</tissue>
    </source>
</reference>
<keyword evidence="16" id="KW-1185">Reference proteome</keyword>
<evidence type="ECO:0000313" key="16">
    <source>
        <dbReference type="Proteomes" id="UP001558713"/>
    </source>
</evidence>
<dbReference type="InterPro" id="IPR013210">
    <property type="entry name" value="LRR_N_plant-typ"/>
</dbReference>